<dbReference type="Pfam" id="PF00271">
    <property type="entry name" value="Helicase_C"/>
    <property type="match status" value="1"/>
</dbReference>
<dbReference type="GO" id="GO:0005524">
    <property type="term" value="F:ATP binding"/>
    <property type="evidence" value="ECO:0007669"/>
    <property type="project" value="UniProtKB-KW"/>
</dbReference>
<dbReference type="InterPro" id="IPR027417">
    <property type="entry name" value="P-loop_NTPase"/>
</dbReference>
<dbReference type="WBParaSite" id="PSAMB.scaffold10265size4212.g33178.t1">
    <property type="protein sequence ID" value="PSAMB.scaffold10265size4212.g33178.t1"/>
    <property type="gene ID" value="PSAMB.scaffold10265size4212.g33178"/>
</dbReference>
<dbReference type="AlphaFoldDB" id="A0A914UHQ5"/>
<evidence type="ECO:0000256" key="3">
    <source>
        <dbReference type="ARBA" id="ARBA00022801"/>
    </source>
</evidence>
<dbReference type="PROSITE" id="PS51192">
    <property type="entry name" value="HELICASE_ATP_BIND_1"/>
    <property type="match status" value="1"/>
</dbReference>
<dbReference type="GO" id="GO:0043186">
    <property type="term" value="C:P granule"/>
    <property type="evidence" value="ECO:0007669"/>
    <property type="project" value="UniProtKB-ARBA"/>
</dbReference>
<sequence length="293" mass="33392">MSLDALKFLVLDEADRMLDMGFEPEIRLLVQQYMPKKHIRQTLMFSATFPSEIQHLASDFLKEFVLISVGIMGSANQDIRQEFEQVSKQQKSRKLLEYLNRDLNYYQSDEQGRYYMKTLVFVERKRNADFIASFLSQNDLKATSIHGDREQREREEALDDFRHGRCPILVATAVAARGLDIKGVDHVINYDLPQEIEDYVHRIGRTGRVGNPGRATSFYDPEVDRVLAAPLVKILVDAFQEVPEWLQVDAKRHQPLASTVSTAARRAPPTAATASSPSDDWGDDGVQVFESKN</sequence>
<organism evidence="9 10">
    <name type="scientific">Plectus sambesii</name>
    <dbReference type="NCBI Taxonomy" id="2011161"/>
    <lineage>
        <taxon>Eukaryota</taxon>
        <taxon>Metazoa</taxon>
        <taxon>Ecdysozoa</taxon>
        <taxon>Nematoda</taxon>
        <taxon>Chromadorea</taxon>
        <taxon>Plectida</taxon>
        <taxon>Plectina</taxon>
        <taxon>Plectoidea</taxon>
        <taxon>Plectidae</taxon>
        <taxon>Plectus</taxon>
    </lineage>
</organism>
<protein>
    <recommendedName>
        <fullName evidence="1">RNA helicase</fullName>
        <ecNumber evidence="1">3.6.4.13</ecNumber>
    </recommendedName>
</protein>
<evidence type="ECO:0000259" key="7">
    <source>
        <dbReference type="PROSITE" id="PS51192"/>
    </source>
</evidence>
<evidence type="ECO:0000256" key="4">
    <source>
        <dbReference type="ARBA" id="ARBA00022806"/>
    </source>
</evidence>
<keyword evidence="5" id="KW-0067">ATP-binding</keyword>
<dbReference type="InterPro" id="IPR000629">
    <property type="entry name" value="RNA-helicase_DEAD-box_CS"/>
</dbReference>
<dbReference type="GO" id="GO:0003676">
    <property type="term" value="F:nucleic acid binding"/>
    <property type="evidence" value="ECO:0007669"/>
    <property type="project" value="InterPro"/>
</dbReference>
<evidence type="ECO:0000259" key="8">
    <source>
        <dbReference type="PROSITE" id="PS51194"/>
    </source>
</evidence>
<keyword evidence="3" id="KW-0378">Hydrolase</keyword>
<evidence type="ECO:0000256" key="2">
    <source>
        <dbReference type="ARBA" id="ARBA00022741"/>
    </source>
</evidence>
<dbReference type="InterPro" id="IPR001650">
    <property type="entry name" value="Helicase_C-like"/>
</dbReference>
<feature type="compositionally biased region" description="Low complexity" evidence="6">
    <location>
        <begin position="261"/>
        <end position="278"/>
    </location>
</feature>
<dbReference type="InterPro" id="IPR011545">
    <property type="entry name" value="DEAD/DEAH_box_helicase_dom"/>
</dbReference>
<dbReference type="CDD" id="cd18787">
    <property type="entry name" value="SF2_C_DEAD"/>
    <property type="match status" value="1"/>
</dbReference>
<dbReference type="SUPFAM" id="SSF52540">
    <property type="entry name" value="P-loop containing nucleoside triphosphate hydrolases"/>
    <property type="match status" value="1"/>
</dbReference>
<evidence type="ECO:0000256" key="1">
    <source>
        <dbReference type="ARBA" id="ARBA00012552"/>
    </source>
</evidence>
<evidence type="ECO:0000256" key="5">
    <source>
        <dbReference type="ARBA" id="ARBA00022840"/>
    </source>
</evidence>
<dbReference type="GO" id="GO:0003724">
    <property type="term" value="F:RNA helicase activity"/>
    <property type="evidence" value="ECO:0007669"/>
    <property type="project" value="UniProtKB-EC"/>
</dbReference>
<dbReference type="SMART" id="SM00490">
    <property type="entry name" value="HELICc"/>
    <property type="match status" value="1"/>
</dbReference>
<dbReference type="PROSITE" id="PS51194">
    <property type="entry name" value="HELICASE_CTER"/>
    <property type="match status" value="1"/>
</dbReference>
<dbReference type="Pfam" id="PF00270">
    <property type="entry name" value="DEAD"/>
    <property type="match status" value="1"/>
</dbReference>
<keyword evidence="9" id="KW-1185">Reference proteome</keyword>
<evidence type="ECO:0000256" key="6">
    <source>
        <dbReference type="SAM" id="MobiDB-lite"/>
    </source>
</evidence>
<dbReference type="PROSITE" id="PS00039">
    <property type="entry name" value="DEAD_ATP_HELICASE"/>
    <property type="match status" value="1"/>
</dbReference>
<proteinExistence type="predicted"/>
<keyword evidence="2" id="KW-0547">Nucleotide-binding</keyword>
<feature type="domain" description="Helicase ATP-binding" evidence="7">
    <location>
        <begin position="1"/>
        <end position="67"/>
    </location>
</feature>
<dbReference type="Proteomes" id="UP000887566">
    <property type="component" value="Unplaced"/>
</dbReference>
<reference evidence="10" key="1">
    <citation type="submission" date="2022-11" db="UniProtKB">
        <authorList>
            <consortium name="WormBaseParasite"/>
        </authorList>
    </citation>
    <scope>IDENTIFICATION</scope>
</reference>
<feature type="region of interest" description="Disordered" evidence="6">
    <location>
        <begin position="258"/>
        <end position="293"/>
    </location>
</feature>
<dbReference type="PANTHER" id="PTHR47958">
    <property type="entry name" value="ATP-DEPENDENT RNA HELICASE DBP3"/>
    <property type="match status" value="1"/>
</dbReference>
<accession>A0A914UHQ5</accession>
<feature type="domain" description="Helicase C-terminal" evidence="8">
    <location>
        <begin position="98"/>
        <end position="250"/>
    </location>
</feature>
<name>A0A914UHQ5_9BILA</name>
<dbReference type="EC" id="3.6.4.13" evidence="1"/>
<evidence type="ECO:0000313" key="9">
    <source>
        <dbReference type="Proteomes" id="UP000887566"/>
    </source>
</evidence>
<dbReference type="InterPro" id="IPR014001">
    <property type="entry name" value="Helicase_ATP-bd"/>
</dbReference>
<dbReference type="GO" id="GO:0016787">
    <property type="term" value="F:hydrolase activity"/>
    <property type="evidence" value="ECO:0007669"/>
    <property type="project" value="UniProtKB-KW"/>
</dbReference>
<evidence type="ECO:0000313" key="10">
    <source>
        <dbReference type="WBParaSite" id="PSAMB.scaffold10265size4212.g33178.t1"/>
    </source>
</evidence>
<dbReference type="Gene3D" id="3.40.50.300">
    <property type="entry name" value="P-loop containing nucleotide triphosphate hydrolases"/>
    <property type="match status" value="2"/>
</dbReference>
<keyword evidence="4" id="KW-0347">Helicase</keyword>
<dbReference type="FunFam" id="3.40.50.300:FF:000008">
    <property type="entry name" value="ATP-dependent RNA helicase RhlB"/>
    <property type="match status" value="1"/>
</dbReference>